<evidence type="ECO:0000256" key="2">
    <source>
        <dbReference type="ARBA" id="ARBA00022490"/>
    </source>
</evidence>
<sequence length="220" mass="25015">MKKVFIITGANRGLGQGFVDVLIKDNNNFVISISRSLSEEQKTYSSDNFYFLKADLSHNIDEKIAVLKALITNETVCFINNASIIEPIDIIENLDDYAIEKTISVNIKSTIQLTKYLLRNFNENKLTFINISSGAANRAISNWSLYCSSKAFIKMFYEVAESEYKQHRFFNIDPGVMDTNMQKSIRNSDFPDVSNFKDLQEEGKLKSPKHVASEILNTVL</sequence>
<keyword evidence="2" id="KW-0963">Cytoplasm</keyword>
<keyword evidence="6" id="KW-1185">Reference proteome</keyword>
<dbReference type="SUPFAM" id="SSF51735">
    <property type="entry name" value="NAD(P)-binding Rossmann-fold domains"/>
    <property type="match status" value="1"/>
</dbReference>
<keyword evidence="4" id="KW-0560">Oxidoreductase</keyword>
<dbReference type="PRINTS" id="PR00081">
    <property type="entry name" value="GDHRDH"/>
</dbReference>
<dbReference type="InterPro" id="IPR002347">
    <property type="entry name" value="SDR_fam"/>
</dbReference>
<organism evidence="5 6">
    <name type="scientific">Flaviramulus aquimarinus</name>
    <dbReference type="NCBI Taxonomy" id="1170456"/>
    <lineage>
        <taxon>Bacteria</taxon>
        <taxon>Pseudomonadati</taxon>
        <taxon>Bacteroidota</taxon>
        <taxon>Flavobacteriia</taxon>
        <taxon>Flavobacteriales</taxon>
        <taxon>Flavobacteriaceae</taxon>
        <taxon>Flaviramulus</taxon>
    </lineage>
</organism>
<comment type="subcellular location">
    <subcellularLocation>
        <location evidence="1">Cytoplasm</location>
    </subcellularLocation>
</comment>
<dbReference type="InterPro" id="IPR036291">
    <property type="entry name" value="NAD(P)-bd_dom_sf"/>
</dbReference>
<protein>
    <submittedName>
        <fullName evidence="5">(S)-benzoin forming benzil reductase</fullName>
    </submittedName>
</protein>
<name>A0ABP9EPW9_9FLAO</name>
<proteinExistence type="predicted"/>
<dbReference type="PANTHER" id="PTHR44085:SF2">
    <property type="entry name" value="SEPIAPTERIN REDUCTASE"/>
    <property type="match status" value="1"/>
</dbReference>
<evidence type="ECO:0000256" key="4">
    <source>
        <dbReference type="ARBA" id="ARBA00023002"/>
    </source>
</evidence>
<reference evidence="6" key="1">
    <citation type="journal article" date="2019" name="Int. J. Syst. Evol. Microbiol.">
        <title>The Global Catalogue of Microorganisms (GCM) 10K type strain sequencing project: providing services to taxonomists for standard genome sequencing and annotation.</title>
        <authorList>
            <consortium name="The Broad Institute Genomics Platform"/>
            <consortium name="The Broad Institute Genome Sequencing Center for Infectious Disease"/>
            <person name="Wu L."/>
            <person name="Ma J."/>
        </authorList>
    </citation>
    <scope>NUCLEOTIDE SEQUENCE [LARGE SCALE GENOMIC DNA]</scope>
    <source>
        <strain evidence="6">JCM 18274</strain>
    </source>
</reference>
<dbReference type="Proteomes" id="UP001500433">
    <property type="component" value="Unassembled WGS sequence"/>
</dbReference>
<gene>
    <name evidence="5" type="ORF">GCM10023311_01010</name>
</gene>
<evidence type="ECO:0000313" key="6">
    <source>
        <dbReference type="Proteomes" id="UP001500433"/>
    </source>
</evidence>
<evidence type="ECO:0000313" key="5">
    <source>
        <dbReference type="EMBL" id="GAA4882713.1"/>
    </source>
</evidence>
<dbReference type="EMBL" id="BAABJH010000001">
    <property type="protein sequence ID" value="GAA4882713.1"/>
    <property type="molecule type" value="Genomic_DNA"/>
</dbReference>
<dbReference type="RefSeq" id="WP_345271940.1">
    <property type="nucleotide sequence ID" value="NZ_BAABJH010000001.1"/>
</dbReference>
<keyword evidence="3" id="KW-0521">NADP</keyword>
<comment type="caution">
    <text evidence="5">The sequence shown here is derived from an EMBL/GenBank/DDBJ whole genome shotgun (WGS) entry which is preliminary data.</text>
</comment>
<evidence type="ECO:0000256" key="3">
    <source>
        <dbReference type="ARBA" id="ARBA00022857"/>
    </source>
</evidence>
<dbReference type="InterPro" id="IPR051721">
    <property type="entry name" value="Biopterin_syn/organic_redct"/>
</dbReference>
<dbReference type="Pfam" id="PF00106">
    <property type="entry name" value="adh_short"/>
    <property type="match status" value="1"/>
</dbReference>
<dbReference type="PANTHER" id="PTHR44085">
    <property type="entry name" value="SEPIAPTERIN REDUCTASE"/>
    <property type="match status" value="1"/>
</dbReference>
<evidence type="ECO:0000256" key="1">
    <source>
        <dbReference type="ARBA" id="ARBA00004496"/>
    </source>
</evidence>
<dbReference type="Gene3D" id="3.40.50.720">
    <property type="entry name" value="NAD(P)-binding Rossmann-like Domain"/>
    <property type="match status" value="1"/>
</dbReference>
<accession>A0ABP9EPW9</accession>